<feature type="compositionally biased region" description="Polar residues" evidence="1">
    <location>
        <begin position="104"/>
        <end position="120"/>
    </location>
</feature>
<organism evidence="2 3">
    <name type="scientific">Wallemia hederae</name>
    <dbReference type="NCBI Taxonomy" id="1540922"/>
    <lineage>
        <taxon>Eukaryota</taxon>
        <taxon>Fungi</taxon>
        <taxon>Dikarya</taxon>
        <taxon>Basidiomycota</taxon>
        <taxon>Wallemiomycotina</taxon>
        <taxon>Wallemiomycetes</taxon>
        <taxon>Wallemiales</taxon>
        <taxon>Wallemiaceae</taxon>
        <taxon>Wallemia</taxon>
    </lineage>
</organism>
<dbReference type="EMBL" id="SPNW01000013">
    <property type="protein sequence ID" value="TIA91253.1"/>
    <property type="molecule type" value="Genomic_DNA"/>
</dbReference>
<evidence type="ECO:0000256" key="1">
    <source>
        <dbReference type="SAM" id="MobiDB-lite"/>
    </source>
</evidence>
<gene>
    <name evidence="2" type="ORF">E3P99_01182</name>
</gene>
<proteinExistence type="predicted"/>
<protein>
    <submittedName>
        <fullName evidence="2">Uncharacterized protein</fullName>
    </submittedName>
</protein>
<dbReference type="Proteomes" id="UP000310189">
    <property type="component" value="Unassembled WGS sequence"/>
</dbReference>
<accession>A0A4V4LTR8</accession>
<evidence type="ECO:0000313" key="3">
    <source>
        <dbReference type="Proteomes" id="UP000310189"/>
    </source>
</evidence>
<keyword evidence="3" id="KW-1185">Reference proteome</keyword>
<dbReference type="AlphaFoldDB" id="A0A4V4LTR8"/>
<sequence length="252" mass="26257">MLGAIFPNLKTITIRREAIVRAADAEPMLEEAAPIFGAEGAGSAGMGSSDRGGAYGFDMPMDDLELLPMDGGGNIEYGRAVTGSPRGTLPWERADFGMGAGRPSTASPSAASLHKSTSTADGRRFSLDPLGSAQKRKSSARSPITGSITGGDISLGLDNEALAGLDEALIPEADLDNQTNKFLSFAKGLYDSNGGTGPVVREGVPSLVMNDICPATLTARFVAVNAFHNILDKSMIKVHGTQDPKEWSISLS</sequence>
<feature type="region of interest" description="Disordered" evidence="1">
    <location>
        <begin position="97"/>
        <end position="145"/>
    </location>
</feature>
<evidence type="ECO:0000313" key="2">
    <source>
        <dbReference type="EMBL" id="TIA91253.1"/>
    </source>
</evidence>
<comment type="caution">
    <text evidence="2">The sequence shown here is derived from an EMBL/GenBank/DDBJ whole genome shotgun (WGS) entry which is preliminary data.</text>
</comment>
<reference evidence="2 3" key="1">
    <citation type="submission" date="2019-03" db="EMBL/GenBank/DDBJ databases">
        <title>Sequencing 23 genomes of Wallemia ichthyophaga.</title>
        <authorList>
            <person name="Gostincar C."/>
        </authorList>
    </citation>
    <scope>NUCLEOTIDE SEQUENCE [LARGE SCALE GENOMIC DNA]</scope>
    <source>
        <strain evidence="2 3">EXF-5753</strain>
    </source>
</reference>
<name>A0A4V4LTR8_9BASI</name>